<dbReference type="Pfam" id="PF01795">
    <property type="entry name" value="Methyltransf_5"/>
    <property type="match status" value="1"/>
</dbReference>
<dbReference type="PIRSF" id="PIRSF004486">
    <property type="entry name" value="MraW"/>
    <property type="match status" value="1"/>
</dbReference>
<gene>
    <name evidence="6 7" type="primary">rsmH</name>
    <name evidence="7" type="ORF">PZ740_13930</name>
</gene>
<comment type="function">
    <text evidence="6">Specifically methylates the N4 position of cytidine in position 1402 (C1402) of 16S rRNA.</text>
</comment>
<dbReference type="PANTHER" id="PTHR11265">
    <property type="entry name" value="S-ADENOSYL-METHYLTRANSFERASE MRAW"/>
    <property type="match status" value="1"/>
</dbReference>
<dbReference type="EMBL" id="JARGEQ010000135">
    <property type="protein sequence ID" value="MDF1587482.1"/>
    <property type="molecule type" value="Genomic_DNA"/>
</dbReference>
<dbReference type="PANTHER" id="PTHR11265:SF0">
    <property type="entry name" value="12S RRNA N4-METHYLCYTIDINE METHYLTRANSFERASE"/>
    <property type="match status" value="1"/>
</dbReference>
<dbReference type="SUPFAM" id="SSF53335">
    <property type="entry name" value="S-adenosyl-L-methionine-dependent methyltransferases"/>
    <property type="match status" value="1"/>
</dbReference>
<dbReference type="RefSeq" id="WP_327789906.1">
    <property type="nucleotide sequence ID" value="NZ_JARGEQ010000135.1"/>
</dbReference>
<protein>
    <recommendedName>
        <fullName evidence="6">Ribosomal RNA small subunit methyltransferase H</fullName>
        <ecNumber evidence="6">2.1.1.199</ecNumber>
    </recommendedName>
    <alternativeName>
        <fullName evidence="6">16S rRNA m(4)C1402 methyltransferase</fullName>
    </alternativeName>
    <alternativeName>
        <fullName evidence="6">rRNA (cytosine-N(4)-)-methyltransferase RsmH</fullName>
    </alternativeName>
</protein>
<keyword evidence="8" id="KW-1185">Reference proteome</keyword>
<evidence type="ECO:0000256" key="6">
    <source>
        <dbReference type="HAMAP-Rule" id="MF_01007"/>
    </source>
</evidence>
<dbReference type="Gene3D" id="3.40.50.150">
    <property type="entry name" value="Vaccinia Virus protein VP39"/>
    <property type="match status" value="1"/>
</dbReference>
<feature type="binding site" evidence="6">
    <location>
        <position position="104"/>
    </location>
    <ligand>
        <name>S-adenosyl-L-methionine</name>
        <dbReference type="ChEBI" id="CHEBI:59789"/>
    </ligand>
</feature>
<dbReference type="EC" id="2.1.1.199" evidence="6"/>
<dbReference type="AlphaFoldDB" id="A0AAP4D6J8"/>
<feature type="binding site" evidence="6">
    <location>
        <begin position="39"/>
        <end position="41"/>
    </location>
    <ligand>
        <name>S-adenosyl-L-methionine</name>
        <dbReference type="ChEBI" id="CHEBI:59789"/>
    </ligand>
</feature>
<dbReference type="CDD" id="cd02440">
    <property type="entry name" value="AdoMet_MTases"/>
    <property type="match status" value="1"/>
</dbReference>
<comment type="catalytic activity">
    <reaction evidence="6">
        <text>cytidine(1402) in 16S rRNA + S-adenosyl-L-methionine = N(4)-methylcytidine(1402) in 16S rRNA + S-adenosyl-L-homocysteine + H(+)</text>
        <dbReference type="Rhea" id="RHEA:42928"/>
        <dbReference type="Rhea" id="RHEA-COMP:10286"/>
        <dbReference type="Rhea" id="RHEA-COMP:10287"/>
        <dbReference type="ChEBI" id="CHEBI:15378"/>
        <dbReference type="ChEBI" id="CHEBI:57856"/>
        <dbReference type="ChEBI" id="CHEBI:59789"/>
        <dbReference type="ChEBI" id="CHEBI:74506"/>
        <dbReference type="ChEBI" id="CHEBI:82748"/>
        <dbReference type="EC" id="2.1.1.199"/>
    </reaction>
</comment>
<dbReference type="InterPro" id="IPR029063">
    <property type="entry name" value="SAM-dependent_MTases_sf"/>
</dbReference>
<keyword evidence="4 6" id="KW-0808">Transferase</keyword>
<proteinExistence type="inferred from homology"/>
<feature type="binding site" evidence="6">
    <location>
        <position position="57"/>
    </location>
    <ligand>
        <name>S-adenosyl-L-methionine</name>
        <dbReference type="ChEBI" id="CHEBI:59789"/>
    </ligand>
</feature>
<dbReference type="NCBIfam" id="TIGR00006">
    <property type="entry name" value="16S rRNA (cytosine(1402)-N(4))-methyltransferase RsmH"/>
    <property type="match status" value="1"/>
</dbReference>
<evidence type="ECO:0000256" key="4">
    <source>
        <dbReference type="ARBA" id="ARBA00022679"/>
    </source>
</evidence>
<dbReference type="SUPFAM" id="SSF81799">
    <property type="entry name" value="Putative methyltransferase TM0872, insert domain"/>
    <property type="match status" value="1"/>
</dbReference>
<feature type="binding site" evidence="6">
    <location>
        <position position="111"/>
    </location>
    <ligand>
        <name>S-adenosyl-L-methionine</name>
        <dbReference type="ChEBI" id="CHEBI:59789"/>
    </ligand>
</feature>
<dbReference type="GO" id="GO:0070475">
    <property type="term" value="P:rRNA base methylation"/>
    <property type="evidence" value="ECO:0007669"/>
    <property type="project" value="UniProtKB-UniRule"/>
</dbReference>
<evidence type="ECO:0000256" key="5">
    <source>
        <dbReference type="ARBA" id="ARBA00022691"/>
    </source>
</evidence>
<comment type="caution">
    <text evidence="7">The sequence shown here is derived from an EMBL/GenBank/DDBJ whole genome shotgun (WGS) entry which is preliminary data.</text>
</comment>
<dbReference type="GO" id="GO:0071424">
    <property type="term" value="F:rRNA (cytosine-N4-)-methyltransferase activity"/>
    <property type="evidence" value="ECO:0007669"/>
    <property type="project" value="UniProtKB-UniRule"/>
</dbReference>
<name>A0AAP4D6J8_9PROT</name>
<comment type="similarity">
    <text evidence="1 6">Belongs to the methyltransferase superfamily. RsmH family.</text>
</comment>
<organism evidence="7 8">
    <name type="scientific">Marinimicrococcus flavescens</name>
    <dbReference type="NCBI Taxonomy" id="3031815"/>
    <lineage>
        <taxon>Bacteria</taxon>
        <taxon>Pseudomonadati</taxon>
        <taxon>Pseudomonadota</taxon>
        <taxon>Alphaproteobacteria</taxon>
        <taxon>Geminicoccales</taxon>
        <taxon>Geminicoccaceae</taxon>
        <taxon>Marinimicrococcus</taxon>
    </lineage>
</organism>
<evidence type="ECO:0000256" key="1">
    <source>
        <dbReference type="ARBA" id="ARBA00010396"/>
    </source>
</evidence>
<evidence type="ECO:0000256" key="2">
    <source>
        <dbReference type="ARBA" id="ARBA00022552"/>
    </source>
</evidence>
<reference evidence="7 8" key="1">
    <citation type="submission" date="2023-03" db="EMBL/GenBank/DDBJ databases">
        <title>YIM 152171 draft genome.</title>
        <authorList>
            <person name="Yang Z."/>
        </authorList>
    </citation>
    <scope>NUCLEOTIDE SEQUENCE [LARGE SCALE GENOMIC DNA]</scope>
    <source>
        <strain evidence="7 8">YIM 152171</strain>
    </source>
</reference>
<comment type="subcellular location">
    <subcellularLocation>
        <location evidence="6">Cytoplasm</location>
    </subcellularLocation>
</comment>
<evidence type="ECO:0000256" key="3">
    <source>
        <dbReference type="ARBA" id="ARBA00022603"/>
    </source>
</evidence>
<dbReference type="GO" id="GO:0005737">
    <property type="term" value="C:cytoplasm"/>
    <property type="evidence" value="ECO:0007669"/>
    <property type="project" value="UniProtKB-SubCell"/>
</dbReference>
<keyword evidence="3 6" id="KW-0489">Methyltransferase</keyword>
<keyword evidence="2 6" id="KW-0698">rRNA processing</keyword>
<dbReference type="InterPro" id="IPR002903">
    <property type="entry name" value="RsmH"/>
</dbReference>
<sequence length="332" mass="35418">MAEQPATSLSHLPVMLDEVLDAVAPRDGETVVDATFGGGGYSRALLARAACRLVGIDRDPAAVARGSALAADEPRFSMLEGRFGDVAGLLAEAGHGQVDAIVADIGLSSYQLDDPTRGFGFSGEGPLDMRMGGEGPSAADLLASLDEREIADILWRYGDESDSRRIARAIVRRRAEAPIRTTRELHGLVLAAKGGKHGPKDPATRTFQALRIAVNDELGELERLLASSLDLLRPGGRLVVVSFHSGEDRIVKQFVDGSGGKTVQRSRHLPPTVAAAPRLRWVRRGAIKPGAAEVARNPRARSARLRVAVRLADGEDEDSHMGRAGPNERRVA</sequence>
<dbReference type="Gene3D" id="1.10.150.170">
    <property type="entry name" value="Putative methyltransferase TM0872, insert domain"/>
    <property type="match status" value="1"/>
</dbReference>
<evidence type="ECO:0000313" key="7">
    <source>
        <dbReference type="EMBL" id="MDF1587482.1"/>
    </source>
</evidence>
<dbReference type="Proteomes" id="UP001301140">
    <property type="component" value="Unassembled WGS sequence"/>
</dbReference>
<evidence type="ECO:0000313" key="8">
    <source>
        <dbReference type="Proteomes" id="UP001301140"/>
    </source>
</evidence>
<keyword evidence="5 6" id="KW-0949">S-adenosyl-L-methionine</keyword>
<accession>A0AAP4D6J8</accession>
<keyword evidence="6" id="KW-0963">Cytoplasm</keyword>
<dbReference type="HAMAP" id="MF_01007">
    <property type="entry name" value="16SrRNA_methyltr_H"/>
    <property type="match status" value="1"/>
</dbReference>
<dbReference type="InterPro" id="IPR023397">
    <property type="entry name" value="SAM-dep_MeTrfase_MraW_recog"/>
</dbReference>
<feature type="binding site" evidence="6">
    <location>
        <position position="83"/>
    </location>
    <ligand>
        <name>S-adenosyl-L-methionine</name>
        <dbReference type="ChEBI" id="CHEBI:59789"/>
    </ligand>
</feature>